<gene>
    <name evidence="1" type="ORF">OE88DRAFT_1622553</name>
</gene>
<dbReference type="EMBL" id="ML213504">
    <property type="protein sequence ID" value="TFK56299.1"/>
    <property type="molecule type" value="Genomic_DNA"/>
</dbReference>
<keyword evidence="2" id="KW-1185">Reference proteome</keyword>
<accession>A0A5C3NEG7</accession>
<evidence type="ECO:0000313" key="2">
    <source>
        <dbReference type="Proteomes" id="UP000305948"/>
    </source>
</evidence>
<name>A0A5C3NEG7_9AGAM</name>
<dbReference type="STRING" id="5364.A0A5C3NEG7"/>
<dbReference type="Gene3D" id="3.60.130.30">
    <property type="match status" value="1"/>
</dbReference>
<dbReference type="OrthoDB" id="3245313at2759"/>
<proteinExistence type="predicted"/>
<sequence>MLAGSSWSENWQECHRKAFEAAEAGAAKFHCSGKKKDHRRGQFPVANIGISYGGGCKLPGNMAISCANNVAIIRHLLDNIFFKRIVGFTKQAFDLYALLLYAYYVNTLAEVCAHIFVNSVFACCTFNLGPLVRSFVHTDHLNLVFRWCAITALGTFDAEKGGHLVLWDLKLVIEVPAGSTIFILSAILQHSNIPMQDGEIWLSFIQWTAGGLFRLQDFVFKSAKDFEAEVGKQGAEKANAACQKEGQSLLLRLSELCYVE</sequence>
<dbReference type="AlphaFoldDB" id="A0A5C3NEG7"/>
<dbReference type="Proteomes" id="UP000305948">
    <property type="component" value="Unassembled WGS sequence"/>
</dbReference>
<reference evidence="1 2" key="1">
    <citation type="journal article" date="2019" name="Nat. Ecol. Evol.">
        <title>Megaphylogeny resolves global patterns of mushroom evolution.</title>
        <authorList>
            <person name="Varga T."/>
            <person name="Krizsan K."/>
            <person name="Foldi C."/>
            <person name="Dima B."/>
            <person name="Sanchez-Garcia M."/>
            <person name="Sanchez-Ramirez S."/>
            <person name="Szollosi G.J."/>
            <person name="Szarkandi J.G."/>
            <person name="Papp V."/>
            <person name="Albert L."/>
            <person name="Andreopoulos W."/>
            <person name="Angelini C."/>
            <person name="Antonin V."/>
            <person name="Barry K.W."/>
            <person name="Bougher N.L."/>
            <person name="Buchanan P."/>
            <person name="Buyck B."/>
            <person name="Bense V."/>
            <person name="Catcheside P."/>
            <person name="Chovatia M."/>
            <person name="Cooper J."/>
            <person name="Damon W."/>
            <person name="Desjardin D."/>
            <person name="Finy P."/>
            <person name="Geml J."/>
            <person name="Haridas S."/>
            <person name="Hughes K."/>
            <person name="Justo A."/>
            <person name="Karasinski D."/>
            <person name="Kautmanova I."/>
            <person name="Kiss B."/>
            <person name="Kocsube S."/>
            <person name="Kotiranta H."/>
            <person name="LaButti K.M."/>
            <person name="Lechner B.E."/>
            <person name="Liimatainen K."/>
            <person name="Lipzen A."/>
            <person name="Lukacs Z."/>
            <person name="Mihaltcheva S."/>
            <person name="Morgado L.N."/>
            <person name="Niskanen T."/>
            <person name="Noordeloos M.E."/>
            <person name="Ohm R.A."/>
            <person name="Ortiz-Santana B."/>
            <person name="Ovrebo C."/>
            <person name="Racz N."/>
            <person name="Riley R."/>
            <person name="Savchenko A."/>
            <person name="Shiryaev A."/>
            <person name="Soop K."/>
            <person name="Spirin V."/>
            <person name="Szebenyi C."/>
            <person name="Tomsovsky M."/>
            <person name="Tulloss R.E."/>
            <person name="Uehling J."/>
            <person name="Grigoriev I.V."/>
            <person name="Vagvolgyi C."/>
            <person name="Papp T."/>
            <person name="Martin F.M."/>
            <person name="Miettinen O."/>
            <person name="Hibbett D.S."/>
            <person name="Nagy L.G."/>
        </authorList>
    </citation>
    <scope>NUCLEOTIDE SEQUENCE [LARGE SCALE GENOMIC DNA]</scope>
    <source>
        <strain evidence="1 2">OMC1185</strain>
    </source>
</reference>
<evidence type="ECO:0000313" key="1">
    <source>
        <dbReference type="EMBL" id="TFK56299.1"/>
    </source>
</evidence>
<protein>
    <submittedName>
        <fullName evidence="1">Uncharacterized protein</fullName>
    </submittedName>
</protein>
<organism evidence="1 2">
    <name type="scientific">Heliocybe sulcata</name>
    <dbReference type="NCBI Taxonomy" id="5364"/>
    <lineage>
        <taxon>Eukaryota</taxon>
        <taxon>Fungi</taxon>
        <taxon>Dikarya</taxon>
        <taxon>Basidiomycota</taxon>
        <taxon>Agaricomycotina</taxon>
        <taxon>Agaricomycetes</taxon>
        <taxon>Gloeophyllales</taxon>
        <taxon>Gloeophyllaceae</taxon>
        <taxon>Heliocybe</taxon>
    </lineage>
</organism>